<evidence type="ECO:0000313" key="3">
    <source>
        <dbReference type="EMBL" id="MBO9203370.1"/>
    </source>
</evidence>
<dbReference type="Proteomes" id="UP000677244">
    <property type="component" value="Unassembled WGS sequence"/>
</dbReference>
<dbReference type="InterPro" id="IPR050190">
    <property type="entry name" value="UPF0213_domain"/>
</dbReference>
<dbReference type="PANTHER" id="PTHR34477">
    <property type="entry name" value="UPF0213 PROTEIN YHBQ"/>
    <property type="match status" value="1"/>
</dbReference>
<evidence type="ECO:0000259" key="2">
    <source>
        <dbReference type="PROSITE" id="PS50164"/>
    </source>
</evidence>
<dbReference type="EMBL" id="JAGHKO010000006">
    <property type="protein sequence ID" value="MBO9203370.1"/>
    <property type="molecule type" value="Genomic_DNA"/>
</dbReference>
<reference evidence="3 4" key="1">
    <citation type="submission" date="2021-03" db="EMBL/GenBank/DDBJ databases">
        <title>Assistant Professor.</title>
        <authorList>
            <person name="Huq M.A."/>
        </authorList>
    </citation>
    <scope>NUCLEOTIDE SEQUENCE [LARGE SCALE GENOMIC DNA]</scope>
    <source>
        <strain evidence="3 4">MAH-29</strain>
    </source>
</reference>
<name>A0ABS3YZN2_9BACT</name>
<keyword evidence="4" id="KW-1185">Reference proteome</keyword>
<gene>
    <name evidence="3" type="ORF">J7I42_24005</name>
</gene>
<dbReference type="InterPro" id="IPR035901">
    <property type="entry name" value="GIY-YIG_endonuc_sf"/>
</dbReference>
<evidence type="ECO:0000256" key="1">
    <source>
        <dbReference type="ARBA" id="ARBA00007435"/>
    </source>
</evidence>
<dbReference type="InterPro" id="IPR000305">
    <property type="entry name" value="GIY-YIG_endonuc"/>
</dbReference>
<evidence type="ECO:0000313" key="4">
    <source>
        <dbReference type="Proteomes" id="UP000677244"/>
    </source>
</evidence>
<organism evidence="3 4">
    <name type="scientific">Niastella soli</name>
    <dbReference type="NCBI Taxonomy" id="2821487"/>
    <lineage>
        <taxon>Bacteria</taxon>
        <taxon>Pseudomonadati</taxon>
        <taxon>Bacteroidota</taxon>
        <taxon>Chitinophagia</taxon>
        <taxon>Chitinophagales</taxon>
        <taxon>Chitinophagaceae</taxon>
        <taxon>Niastella</taxon>
    </lineage>
</organism>
<dbReference type="CDD" id="cd10449">
    <property type="entry name" value="GIY-YIG_SLX1_like"/>
    <property type="match status" value="1"/>
</dbReference>
<comment type="similarity">
    <text evidence="1">Belongs to the UPF0213 family.</text>
</comment>
<protein>
    <submittedName>
        <fullName evidence="3">GIY-YIG nuclease family protein</fullName>
    </submittedName>
</protein>
<sequence>MPYYVYILKSTVDGTYYKGFSENYLQRLEDHNAGLSKYTSFKIPWKLIYVEEHPDKRTALLREKKLKRCKAEYFEWLVEQPTNILKNTP</sequence>
<dbReference type="Pfam" id="PF01541">
    <property type="entry name" value="GIY-YIG"/>
    <property type="match status" value="1"/>
</dbReference>
<dbReference type="PROSITE" id="PS50164">
    <property type="entry name" value="GIY_YIG"/>
    <property type="match status" value="1"/>
</dbReference>
<dbReference type="SUPFAM" id="SSF82771">
    <property type="entry name" value="GIY-YIG endonuclease"/>
    <property type="match status" value="1"/>
</dbReference>
<proteinExistence type="inferred from homology"/>
<dbReference type="RefSeq" id="WP_209141424.1">
    <property type="nucleotide sequence ID" value="NZ_JAGHKO010000006.1"/>
</dbReference>
<feature type="domain" description="GIY-YIG" evidence="2">
    <location>
        <begin position="1"/>
        <end position="76"/>
    </location>
</feature>
<accession>A0ABS3YZN2</accession>
<comment type="caution">
    <text evidence="3">The sequence shown here is derived from an EMBL/GenBank/DDBJ whole genome shotgun (WGS) entry which is preliminary data.</text>
</comment>
<dbReference type="Gene3D" id="3.40.1440.10">
    <property type="entry name" value="GIY-YIG endonuclease"/>
    <property type="match status" value="1"/>
</dbReference>
<dbReference type="PANTHER" id="PTHR34477:SF1">
    <property type="entry name" value="UPF0213 PROTEIN YHBQ"/>
    <property type="match status" value="1"/>
</dbReference>